<dbReference type="InterPro" id="IPR016162">
    <property type="entry name" value="Ald_DH_N"/>
</dbReference>
<dbReference type="OrthoDB" id="310895at2759"/>
<evidence type="ECO:0000256" key="3">
    <source>
        <dbReference type="ARBA" id="ARBA00023002"/>
    </source>
</evidence>
<dbReference type="SUPFAM" id="SSF53720">
    <property type="entry name" value="ALDH-like"/>
    <property type="match status" value="1"/>
</dbReference>
<dbReference type="RefSeq" id="XP_002506086.1">
    <property type="nucleotide sequence ID" value="XM_002506040.1"/>
</dbReference>
<reference evidence="10 11" key="1">
    <citation type="journal article" date="2009" name="Science">
        <title>Green evolution and dynamic adaptations revealed by genomes of the marine picoeukaryotes Micromonas.</title>
        <authorList>
            <person name="Worden A.Z."/>
            <person name="Lee J.H."/>
            <person name="Mock T."/>
            <person name="Rouze P."/>
            <person name="Simmons M.P."/>
            <person name="Aerts A.L."/>
            <person name="Allen A.E."/>
            <person name="Cuvelier M.L."/>
            <person name="Derelle E."/>
            <person name="Everett M.V."/>
            <person name="Foulon E."/>
            <person name="Grimwood J."/>
            <person name="Gundlach H."/>
            <person name="Henrissat B."/>
            <person name="Napoli C."/>
            <person name="McDonald S.M."/>
            <person name="Parker M.S."/>
            <person name="Rombauts S."/>
            <person name="Salamov A."/>
            <person name="Von Dassow P."/>
            <person name="Badger J.H."/>
            <person name="Coutinho P.M."/>
            <person name="Demir E."/>
            <person name="Dubchak I."/>
            <person name="Gentemann C."/>
            <person name="Eikrem W."/>
            <person name="Gready J.E."/>
            <person name="John U."/>
            <person name="Lanier W."/>
            <person name="Lindquist E.A."/>
            <person name="Lucas S."/>
            <person name="Mayer K.F."/>
            <person name="Moreau H."/>
            <person name="Not F."/>
            <person name="Otillar R."/>
            <person name="Panaud O."/>
            <person name="Pangilinan J."/>
            <person name="Paulsen I."/>
            <person name="Piegu B."/>
            <person name="Poliakov A."/>
            <person name="Robbens S."/>
            <person name="Schmutz J."/>
            <person name="Toulza E."/>
            <person name="Wyss T."/>
            <person name="Zelensky A."/>
            <person name="Zhou K."/>
            <person name="Armbrust E.V."/>
            <person name="Bhattacharya D."/>
            <person name="Goodenough U.W."/>
            <person name="Van de Peer Y."/>
            <person name="Grigoriev I.V."/>
        </authorList>
    </citation>
    <scope>NUCLEOTIDE SEQUENCE [LARGE SCALE GENOMIC DNA]</scope>
    <source>
        <strain evidence="11">RCC299 / NOUM17</strain>
    </source>
</reference>
<protein>
    <recommendedName>
        <fullName evidence="5">aldehyde dehydrogenase (NAD(+))</fullName>
        <ecNumber evidence="5">1.2.1.3</ecNumber>
    </recommendedName>
</protein>
<dbReference type="PROSITE" id="PS00687">
    <property type="entry name" value="ALDEHYDE_DEHYDR_GLU"/>
    <property type="match status" value="1"/>
</dbReference>
<dbReference type="AlphaFoldDB" id="C1EGK5"/>
<name>C1EGK5_MICCC</name>
<dbReference type="InParanoid" id="C1EGK5"/>
<dbReference type="STRING" id="296587.C1EGK5"/>
<dbReference type="Pfam" id="PF00171">
    <property type="entry name" value="Aldedh"/>
    <property type="match status" value="1"/>
</dbReference>
<feature type="non-terminal residue" evidence="10">
    <location>
        <position position="1"/>
    </location>
</feature>
<keyword evidence="11" id="KW-1185">Reference proteome</keyword>
<evidence type="ECO:0000256" key="8">
    <source>
        <dbReference type="SAM" id="MobiDB-lite"/>
    </source>
</evidence>
<dbReference type="KEGG" id="mis:MICPUN_67700"/>
<comment type="subunit">
    <text evidence="2">Homotetramer.</text>
</comment>
<dbReference type="OMA" id="DAWKVYM"/>
<dbReference type="InterPro" id="IPR016161">
    <property type="entry name" value="Ald_DH/histidinol_DH"/>
</dbReference>
<evidence type="ECO:0000256" key="5">
    <source>
        <dbReference type="ARBA" id="ARBA00024226"/>
    </source>
</evidence>
<evidence type="ECO:0000256" key="6">
    <source>
        <dbReference type="PROSITE-ProRule" id="PRU10007"/>
    </source>
</evidence>
<feature type="compositionally biased region" description="Gly residues" evidence="8">
    <location>
        <begin position="442"/>
        <end position="454"/>
    </location>
</feature>
<feature type="domain" description="Aldehyde dehydrogenase" evidence="9">
    <location>
        <begin position="1"/>
        <end position="465"/>
    </location>
</feature>
<dbReference type="EC" id="1.2.1.3" evidence="5"/>
<dbReference type="Gene3D" id="3.40.309.10">
    <property type="entry name" value="Aldehyde Dehydrogenase, Chain A, domain 2"/>
    <property type="match status" value="1"/>
</dbReference>
<proteinExistence type="inferred from homology"/>
<dbReference type="PANTHER" id="PTHR43521">
    <property type="entry name" value="ALPHA-AMINOADIPIC SEMIALDEHYDE DEHYDROGENASE"/>
    <property type="match status" value="1"/>
</dbReference>
<dbReference type="EMBL" id="CP001332">
    <property type="protein sequence ID" value="ACO67344.1"/>
    <property type="molecule type" value="Genomic_DNA"/>
</dbReference>
<dbReference type="FunCoup" id="C1EGK5">
    <property type="interactions" value="1052"/>
</dbReference>
<dbReference type="Gene3D" id="3.40.605.10">
    <property type="entry name" value="Aldehyde Dehydrogenase, Chain A, domain 1"/>
    <property type="match status" value="1"/>
</dbReference>
<evidence type="ECO:0000256" key="4">
    <source>
        <dbReference type="ARBA" id="ARBA00023027"/>
    </source>
</evidence>
<dbReference type="Proteomes" id="UP000002009">
    <property type="component" value="Chromosome 14"/>
</dbReference>
<keyword evidence="4" id="KW-0520">NAD</keyword>
<dbReference type="GO" id="GO:0004029">
    <property type="term" value="F:aldehyde dehydrogenase (NAD+) activity"/>
    <property type="evidence" value="ECO:0007669"/>
    <property type="project" value="UniProtKB-EC"/>
</dbReference>
<dbReference type="InterPro" id="IPR044638">
    <property type="entry name" value="ALDH7A1-like"/>
</dbReference>
<evidence type="ECO:0000256" key="7">
    <source>
        <dbReference type="RuleBase" id="RU003345"/>
    </source>
</evidence>
<evidence type="ECO:0000259" key="9">
    <source>
        <dbReference type="Pfam" id="PF00171"/>
    </source>
</evidence>
<feature type="active site" evidence="6">
    <location>
        <position position="244"/>
    </location>
</feature>
<dbReference type="InterPro" id="IPR015590">
    <property type="entry name" value="Aldehyde_DH_dom"/>
</dbReference>
<evidence type="ECO:0000313" key="10">
    <source>
        <dbReference type="EMBL" id="ACO67344.1"/>
    </source>
</evidence>
<keyword evidence="3 7" id="KW-0560">Oxidoreductase</keyword>
<feature type="non-terminal residue" evidence="10">
    <location>
        <position position="465"/>
    </location>
</feature>
<dbReference type="InterPro" id="IPR016163">
    <property type="entry name" value="Ald_DH_C"/>
</dbReference>
<dbReference type="InterPro" id="IPR029510">
    <property type="entry name" value="Ald_DH_CS_GLU"/>
</dbReference>
<evidence type="ECO:0000313" key="11">
    <source>
        <dbReference type="Proteomes" id="UP000002009"/>
    </source>
</evidence>
<accession>C1EGK5</accession>
<dbReference type="eggNOG" id="KOG2453">
    <property type="taxonomic scope" value="Eukaryota"/>
</dbReference>
<evidence type="ECO:0000256" key="1">
    <source>
        <dbReference type="ARBA" id="ARBA00009986"/>
    </source>
</evidence>
<comment type="similarity">
    <text evidence="1 7">Belongs to the aldehyde dehydrogenase family.</text>
</comment>
<gene>
    <name evidence="10" type="primary">ALH</name>
    <name evidence="10" type="ORF">MICPUN_67700</name>
</gene>
<evidence type="ECO:0000256" key="2">
    <source>
        <dbReference type="ARBA" id="ARBA00011881"/>
    </source>
</evidence>
<organism evidence="10 11">
    <name type="scientific">Micromonas commoda (strain RCC299 / NOUM17 / CCMP2709)</name>
    <name type="common">Picoplanktonic green alga</name>
    <dbReference type="NCBI Taxonomy" id="296587"/>
    <lineage>
        <taxon>Eukaryota</taxon>
        <taxon>Viridiplantae</taxon>
        <taxon>Chlorophyta</taxon>
        <taxon>Mamiellophyceae</taxon>
        <taxon>Mamiellales</taxon>
        <taxon>Mamiellaceae</taxon>
        <taxon>Micromonas</taxon>
    </lineage>
</organism>
<sequence>PTTNARLSSIHVAAWPHVDAAILRAQKVQARWAKVPGDERVRIVLAIADAIAKNSTHLGNLLTLEVGKVPSESLGELQEIAEVAAAIGERRDECGGSLAHPIRRYESRDQTRKSLGWYGEERALPIGIVGKTTAFNFPYAPFAWGALPALATGNGVVWKPHPKATLCAMALTEVIDDVLRTNGGFSGLVTCVDAGDDEALTRRMWRDGRFAMWECTGGEAMGEALLKSLASEGTRRLGVRTLLELGGNNAVIVHADADVAQAVESVLFGATGTAGQRCTSTRVAYVHDDVYNYFERLLVAGYKQELRIGDPFTPGVNVGPVFHADAVGRFKRGVDGCIAEGSILVCGGRALGGNFVEPTLFRAPGFNHPPTAAELFSPVLHLVRYRSGQLPDVVNDINRGGHGLSAGVFTGDEDVFETVASALRVGIVNLNYGTSGAEAGENFGGEGRTGGGRQMGPNMFRTYTR</sequence>
<feature type="region of interest" description="Disordered" evidence="8">
    <location>
        <begin position="441"/>
        <end position="465"/>
    </location>
</feature>
<dbReference type="GeneID" id="8248814"/>
<dbReference type="PANTHER" id="PTHR43521:SF1">
    <property type="entry name" value="ALPHA-AMINOADIPIC SEMIALDEHYDE DEHYDROGENASE"/>
    <property type="match status" value="1"/>
</dbReference>